<evidence type="ECO:0000313" key="3">
    <source>
        <dbReference type="EMBL" id="ATL69903.1"/>
    </source>
</evidence>
<dbReference type="EMBL" id="CP023778">
    <property type="protein sequence ID" value="ATL69903.1"/>
    <property type="molecule type" value="Genomic_DNA"/>
</dbReference>
<organism evidence="3 4">
    <name type="scientific">Nocardia terpenica</name>
    <dbReference type="NCBI Taxonomy" id="455432"/>
    <lineage>
        <taxon>Bacteria</taxon>
        <taxon>Bacillati</taxon>
        <taxon>Actinomycetota</taxon>
        <taxon>Actinomycetes</taxon>
        <taxon>Mycobacteriales</taxon>
        <taxon>Nocardiaceae</taxon>
        <taxon>Nocardia</taxon>
    </lineage>
</organism>
<dbReference type="KEGG" id="ntp:CRH09_30745"/>
<feature type="coiled-coil region" evidence="1">
    <location>
        <begin position="122"/>
        <end position="156"/>
    </location>
</feature>
<gene>
    <name evidence="3" type="ORF">CRH09_30745</name>
</gene>
<name>A0A291RR00_9NOCA</name>
<feature type="domain" description="TPR repeat" evidence="2">
    <location>
        <begin position="206"/>
        <end position="469"/>
    </location>
</feature>
<dbReference type="InterPro" id="IPR057037">
    <property type="entry name" value="TPR_rep_actino"/>
</dbReference>
<dbReference type="GeneID" id="88361662"/>
<sequence length="837" mass="91421">MPSRSELDRWNLQTLKDWAATVHGGNEKFLEEIDKSRKYFTDAGQDWKGAAYTAAYDRVGQDHDEARKIYRDIGDFLGTFGPAVDNVDSHRTVLRAKAGDAEQARLKVADNWQVSGEDAAAVQSHQDAINTAYRELAQAEAELGRLLSERGELVRAAGDLFGSAIEVDEAASQGGRLGGEDGKRLADAARTHDQAAIDAIAAGMPQYYLTPQDLQDLADGKNVATIPADVQDYYHEFFKNSGKDGLFALSDRLTQSEELARGAGITTPAAAVQRDNLANAIMMLSNEKVGSTGPDGQFRPGGMNQLPSYMQHLVSDRLESSPPKTALEFKDRLADQSKFARLLGEANPGFTPGKAMGGQLAVTGASLAGYVDGKTQSVNDLVDRFKYVGPTGLSQEFFDQDKPQIKDAARAFLDLGVRNHEVDYNLLTDPPAQVTTPGDIYSDPKTFRNEVFGHDWGDKGKVASGLYSWAGEHAHDQTPDGDLSRKTIAALPHVFAPADDKHPEQLARSGDHTVFQNNADLFKKNPELATGLSKVLAPNLDALADPRQGQSLALPTGGPHVYPQLTSTEVRLSRDDGDRLLFLANQSEDGRNLLETGRALREAAIYDQAMREGGNNVGDWLSNNEDFNHFQSLNDRMTVQHYNALFQQDNMNAEATAKHLQEVYDSKQKAAGIAKELVTNAVPMDKITKPATDLLPSVVGDPVNKYVTGLPAKWMDSAIEAWNPKPDPVHVQDPNANNISAEISHETRNKLLDAAYRNGQLPSDLLNADHNGPIHVADPNPKGTSDALTRYLHDRGLTDYMRESEQSGDIAIAMGLKDDRQKLQNFLDGGSEKLEMK</sequence>
<evidence type="ECO:0000256" key="1">
    <source>
        <dbReference type="SAM" id="Coils"/>
    </source>
</evidence>
<evidence type="ECO:0000259" key="2">
    <source>
        <dbReference type="Pfam" id="PF23275"/>
    </source>
</evidence>
<dbReference type="AlphaFoldDB" id="A0A291RR00"/>
<reference evidence="3 4" key="1">
    <citation type="submission" date="2017-10" db="EMBL/GenBank/DDBJ databases">
        <title>Comparative genomics between pathogenic Norcardia.</title>
        <authorList>
            <person name="Zeng L."/>
        </authorList>
    </citation>
    <scope>NUCLEOTIDE SEQUENCE [LARGE SCALE GENOMIC DNA]</scope>
    <source>
        <strain evidence="3 4">NC_YFY_NT001</strain>
    </source>
</reference>
<proteinExistence type="predicted"/>
<keyword evidence="1" id="KW-0175">Coiled coil</keyword>
<dbReference type="RefSeq" id="WP_098696908.1">
    <property type="nucleotide sequence ID" value="NZ_CP023778.1"/>
</dbReference>
<dbReference type="Pfam" id="PF23275">
    <property type="entry name" value="TPR_23"/>
    <property type="match status" value="1"/>
</dbReference>
<protein>
    <recommendedName>
        <fullName evidence="2">TPR repeat domain-containing protein</fullName>
    </recommendedName>
</protein>
<accession>A0A291RR00</accession>
<evidence type="ECO:0000313" key="4">
    <source>
        <dbReference type="Proteomes" id="UP000221961"/>
    </source>
</evidence>
<dbReference type="Proteomes" id="UP000221961">
    <property type="component" value="Chromosome"/>
</dbReference>